<evidence type="ECO:0000313" key="2">
    <source>
        <dbReference type="Proteomes" id="UP000499080"/>
    </source>
</evidence>
<name>A0A4Y2HID3_ARAVE</name>
<protein>
    <submittedName>
        <fullName evidence="1">Uncharacterized protein</fullName>
    </submittedName>
</protein>
<accession>A0A4Y2HID3</accession>
<sequence length="94" mass="11014">MKIKRHDDGYVILDQTAKILEAFKISEAKSATPPLDPNIPSHKVEDNRWKNIKEESAKIYHTDKPLEASCIWPVEFILSWPMHPLHELIKRQTR</sequence>
<evidence type="ECO:0000313" key="1">
    <source>
        <dbReference type="EMBL" id="GBM65154.1"/>
    </source>
</evidence>
<reference evidence="1 2" key="1">
    <citation type="journal article" date="2019" name="Sci. Rep.">
        <title>Orb-weaving spider Araneus ventricosus genome elucidates the spidroin gene catalogue.</title>
        <authorList>
            <person name="Kono N."/>
            <person name="Nakamura H."/>
            <person name="Ohtoshi R."/>
            <person name="Moran D.A.P."/>
            <person name="Shinohara A."/>
            <person name="Yoshida Y."/>
            <person name="Fujiwara M."/>
            <person name="Mori M."/>
            <person name="Tomita M."/>
            <person name="Arakawa K."/>
        </authorList>
    </citation>
    <scope>NUCLEOTIDE SEQUENCE [LARGE SCALE GENOMIC DNA]</scope>
</reference>
<proteinExistence type="predicted"/>
<dbReference type="AlphaFoldDB" id="A0A4Y2HID3"/>
<organism evidence="1 2">
    <name type="scientific">Araneus ventricosus</name>
    <name type="common">Orbweaver spider</name>
    <name type="synonym">Epeira ventricosa</name>
    <dbReference type="NCBI Taxonomy" id="182803"/>
    <lineage>
        <taxon>Eukaryota</taxon>
        <taxon>Metazoa</taxon>
        <taxon>Ecdysozoa</taxon>
        <taxon>Arthropoda</taxon>
        <taxon>Chelicerata</taxon>
        <taxon>Arachnida</taxon>
        <taxon>Araneae</taxon>
        <taxon>Araneomorphae</taxon>
        <taxon>Entelegynae</taxon>
        <taxon>Araneoidea</taxon>
        <taxon>Araneidae</taxon>
        <taxon>Araneus</taxon>
    </lineage>
</organism>
<dbReference type="Proteomes" id="UP000499080">
    <property type="component" value="Unassembled WGS sequence"/>
</dbReference>
<dbReference type="EMBL" id="BGPR01001961">
    <property type="protein sequence ID" value="GBM65154.1"/>
    <property type="molecule type" value="Genomic_DNA"/>
</dbReference>
<comment type="caution">
    <text evidence="1">The sequence shown here is derived from an EMBL/GenBank/DDBJ whole genome shotgun (WGS) entry which is preliminary data.</text>
</comment>
<gene>
    <name evidence="1" type="ORF">AVEN_185791_1</name>
</gene>
<keyword evidence="2" id="KW-1185">Reference proteome</keyword>